<dbReference type="Proteomes" id="UP001558613">
    <property type="component" value="Unassembled WGS sequence"/>
</dbReference>
<gene>
    <name evidence="2" type="ORF">QQF64_018276</name>
</gene>
<comment type="caution">
    <text evidence="2">The sequence shown here is derived from an EMBL/GenBank/DDBJ whole genome shotgun (WGS) entry which is preliminary data.</text>
</comment>
<feature type="compositionally biased region" description="Basic and acidic residues" evidence="1">
    <location>
        <begin position="23"/>
        <end position="35"/>
    </location>
</feature>
<evidence type="ECO:0000256" key="1">
    <source>
        <dbReference type="SAM" id="MobiDB-lite"/>
    </source>
</evidence>
<accession>A0ABR3LDM0</accession>
<protein>
    <submittedName>
        <fullName evidence="2">Uncharacterized protein</fullName>
    </submittedName>
</protein>
<reference evidence="2 3" key="1">
    <citation type="submission" date="2023-09" db="EMBL/GenBank/DDBJ databases">
        <authorList>
            <person name="Wang M."/>
        </authorList>
    </citation>
    <scope>NUCLEOTIDE SEQUENCE [LARGE SCALE GENOMIC DNA]</scope>
    <source>
        <strain evidence="2">GT-2023</strain>
        <tissue evidence="2">Liver</tissue>
    </source>
</reference>
<proteinExistence type="predicted"/>
<evidence type="ECO:0000313" key="2">
    <source>
        <dbReference type="EMBL" id="KAL1250480.1"/>
    </source>
</evidence>
<sequence length="53" mass="6290">MNDPEPCPIKQEDVEQQIDLKQENRETEEQFEAEKKHQRHSTGNSGIPEKRTR</sequence>
<dbReference type="EMBL" id="JAYMGO010000022">
    <property type="protein sequence ID" value="KAL1250480.1"/>
    <property type="molecule type" value="Genomic_DNA"/>
</dbReference>
<name>A0ABR3LDM0_9TELE</name>
<keyword evidence="3" id="KW-1185">Reference proteome</keyword>
<evidence type="ECO:0000313" key="3">
    <source>
        <dbReference type="Proteomes" id="UP001558613"/>
    </source>
</evidence>
<organism evidence="2 3">
    <name type="scientific">Cirrhinus molitorella</name>
    <name type="common">mud carp</name>
    <dbReference type="NCBI Taxonomy" id="172907"/>
    <lineage>
        <taxon>Eukaryota</taxon>
        <taxon>Metazoa</taxon>
        <taxon>Chordata</taxon>
        <taxon>Craniata</taxon>
        <taxon>Vertebrata</taxon>
        <taxon>Euteleostomi</taxon>
        <taxon>Actinopterygii</taxon>
        <taxon>Neopterygii</taxon>
        <taxon>Teleostei</taxon>
        <taxon>Ostariophysi</taxon>
        <taxon>Cypriniformes</taxon>
        <taxon>Cyprinidae</taxon>
        <taxon>Labeoninae</taxon>
        <taxon>Labeonini</taxon>
        <taxon>Cirrhinus</taxon>
    </lineage>
</organism>
<feature type="non-terminal residue" evidence="2">
    <location>
        <position position="53"/>
    </location>
</feature>
<feature type="region of interest" description="Disordered" evidence="1">
    <location>
        <begin position="23"/>
        <end position="53"/>
    </location>
</feature>